<comment type="caution">
    <text evidence="1">The sequence shown here is derived from an EMBL/GenBank/DDBJ whole genome shotgun (WGS) entry which is preliminary data.</text>
</comment>
<accession>A0ACC2NUX6</accession>
<organism evidence="1 2">
    <name type="scientific">Eretmocerus hayati</name>
    <dbReference type="NCBI Taxonomy" id="131215"/>
    <lineage>
        <taxon>Eukaryota</taxon>
        <taxon>Metazoa</taxon>
        <taxon>Ecdysozoa</taxon>
        <taxon>Arthropoda</taxon>
        <taxon>Hexapoda</taxon>
        <taxon>Insecta</taxon>
        <taxon>Pterygota</taxon>
        <taxon>Neoptera</taxon>
        <taxon>Endopterygota</taxon>
        <taxon>Hymenoptera</taxon>
        <taxon>Apocrita</taxon>
        <taxon>Proctotrupomorpha</taxon>
        <taxon>Chalcidoidea</taxon>
        <taxon>Aphelinidae</taxon>
        <taxon>Aphelininae</taxon>
        <taxon>Eretmocerus</taxon>
    </lineage>
</organism>
<reference evidence="1" key="1">
    <citation type="submission" date="2023-04" db="EMBL/GenBank/DDBJ databases">
        <title>A chromosome-level genome assembly of the parasitoid wasp Eretmocerus hayati.</title>
        <authorList>
            <person name="Zhong Y."/>
            <person name="Liu S."/>
            <person name="Liu Y."/>
        </authorList>
    </citation>
    <scope>NUCLEOTIDE SEQUENCE</scope>
    <source>
        <strain evidence="1">ZJU_SS_LIU_2023</strain>
    </source>
</reference>
<sequence>MNKENKVESFTSTEKSSDRLIQETRTLLTNLNKIECERMRNQQLTETEYLELLIKLEQKELELTEMKEKLRRLVKSKTRKRKKAAQRFDKLAEEVQDELKEAKEEKTVIERCLNVMLDPKINKELGKGKPYNQTVEDQKKEILESMKDLHINAVEEVKTLNEETGLIQQDKEERDKECEEAIQDAKRRSQMVKLLCTRVKETLERLRRRNPAKVVAPPMGLKNSVDVAKLISCVPSYKAKPAVCAIRSASGGCCKGH</sequence>
<keyword evidence="2" id="KW-1185">Reference proteome</keyword>
<evidence type="ECO:0000313" key="2">
    <source>
        <dbReference type="Proteomes" id="UP001239111"/>
    </source>
</evidence>
<dbReference type="Proteomes" id="UP001239111">
    <property type="component" value="Chromosome 2"/>
</dbReference>
<name>A0ACC2NUX6_9HYME</name>
<dbReference type="EMBL" id="CM056742">
    <property type="protein sequence ID" value="KAJ8675008.1"/>
    <property type="molecule type" value="Genomic_DNA"/>
</dbReference>
<proteinExistence type="predicted"/>
<protein>
    <submittedName>
        <fullName evidence="1">Uncharacterized protein</fullName>
    </submittedName>
</protein>
<evidence type="ECO:0000313" key="1">
    <source>
        <dbReference type="EMBL" id="KAJ8675008.1"/>
    </source>
</evidence>
<gene>
    <name evidence="1" type="ORF">QAD02_010794</name>
</gene>